<keyword evidence="5 16" id="KW-0548">Nucleotidyltransferase</keyword>
<evidence type="ECO:0000256" key="14">
    <source>
        <dbReference type="ARBA" id="ARBA00049244"/>
    </source>
</evidence>
<keyword evidence="13 16" id="KW-0234">DNA repair</keyword>
<keyword evidence="8 16" id="KW-0227">DNA damage</keyword>
<evidence type="ECO:0000256" key="2">
    <source>
        <dbReference type="ARBA" id="ARBA00012417"/>
    </source>
</evidence>
<evidence type="ECO:0000256" key="4">
    <source>
        <dbReference type="ARBA" id="ARBA00022679"/>
    </source>
</evidence>
<reference evidence="20 21" key="1">
    <citation type="submission" date="2015-09" db="EMBL/GenBank/DDBJ databases">
        <title>Identification and resolution of microdiversity through metagenomic sequencing of parallel consortia.</title>
        <authorList>
            <person name="Nelson W.C."/>
            <person name="Romine M.F."/>
            <person name="Lindemann S.R."/>
        </authorList>
    </citation>
    <scope>NUCLEOTIDE SEQUENCE [LARGE SCALE GENOMIC DNA]</scope>
    <source>
        <strain evidence="20">Ana</strain>
    </source>
</reference>
<evidence type="ECO:0000313" key="20">
    <source>
        <dbReference type="EMBL" id="KPQ36328.1"/>
    </source>
</evidence>
<protein>
    <recommendedName>
        <fullName evidence="3 15">DNA polymerase I</fullName>
        <ecNumber evidence="2 15">2.7.7.7</ecNumber>
    </recommendedName>
</protein>
<dbReference type="CDD" id="cd09898">
    <property type="entry name" value="H3TH_53EXO"/>
    <property type="match status" value="1"/>
</dbReference>
<dbReference type="SMART" id="SM00279">
    <property type="entry name" value="HhH2"/>
    <property type="match status" value="1"/>
</dbReference>
<dbReference type="FunFam" id="1.20.1060.10:FF:000001">
    <property type="entry name" value="DNA polymerase I"/>
    <property type="match status" value="1"/>
</dbReference>
<dbReference type="InterPro" id="IPR002298">
    <property type="entry name" value="DNA_polymerase_A"/>
</dbReference>
<keyword evidence="11 16" id="KW-0239">DNA-directed DNA polymerase</keyword>
<evidence type="ECO:0000256" key="5">
    <source>
        <dbReference type="ARBA" id="ARBA00022695"/>
    </source>
</evidence>
<dbReference type="SUPFAM" id="SSF88723">
    <property type="entry name" value="PIN domain-like"/>
    <property type="match status" value="1"/>
</dbReference>
<evidence type="ECO:0000256" key="13">
    <source>
        <dbReference type="ARBA" id="ARBA00023204"/>
    </source>
</evidence>
<evidence type="ECO:0000259" key="19">
    <source>
        <dbReference type="SMART" id="SM00482"/>
    </source>
</evidence>
<feature type="domain" description="3'-5' exonuclease" evidence="17">
    <location>
        <begin position="347"/>
        <end position="533"/>
    </location>
</feature>
<dbReference type="AlphaFoldDB" id="A0A0P8BQR7"/>
<name>A0A0P8BQR7_9CYAN</name>
<organism evidence="20 21">
    <name type="scientific">Phormidesmis priestleyi Ana</name>
    <dbReference type="NCBI Taxonomy" id="1666911"/>
    <lineage>
        <taxon>Bacteria</taxon>
        <taxon>Bacillati</taxon>
        <taxon>Cyanobacteriota</taxon>
        <taxon>Cyanophyceae</taxon>
        <taxon>Leptolyngbyales</taxon>
        <taxon>Leptolyngbyaceae</taxon>
        <taxon>Phormidesmis</taxon>
    </lineage>
</organism>
<evidence type="ECO:0000256" key="15">
    <source>
        <dbReference type="NCBIfam" id="TIGR00593"/>
    </source>
</evidence>
<dbReference type="FunFam" id="1.10.150.20:FF:000003">
    <property type="entry name" value="DNA polymerase I"/>
    <property type="match status" value="1"/>
</dbReference>
<keyword evidence="12 16" id="KW-0238">DNA-binding</keyword>
<dbReference type="GO" id="GO:0008408">
    <property type="term" value="F:3'-5' exonuclease activity"/>
    <property type="evidence" value="ECO:0007669"/>
    <property type="project" value="UniProtKB-UniRule"/>
</dbReference>
<dbReference type="InterPro" id="IPR020046">
    <property type="entry name" value="5-3_exonucl_a-hlix_arch_N"/>
</dbReference>
<evidence type="ECO:0000259" key="18">
    <source>
        <dbReference type="SMART" id="SM00475"/>
    </source>
</evidence>
<evidence type="ECO:0000256" key="1">
    <source>
        <dbReference type="ARBA" id="ARBA00007705"/>
    </source>
</evidence>
<dbReference type="InterPro" id="IPR036397">
    <property type="entry name" value="RNaseH_sf"/>
</dbReference>
<evidence type="ECO:0000256" key="8">
    <source>
        <dbReference type="ARBA" id="ARBA00022763"/>
    </source>
</evidence>
<dbReference type="Gene3D" id="1.10.150.20">
    <property type="entry name" value="5' to 3' exonuclease, C-terminal subdomain"/>
    <property type="match status" value="2"/>
</dbReference>
<feature type="domain" description="DNA-directed DNA polymerase family A palm" evidence="19">
    <location>
        <begin position="703"/>
        <end position="925"/>
    </location>
</feature>
<evidence type="ECO:0000256" key="10">
    <source>
        <dbReference type="ARBA" id="ARBA00022839"/>
    </source>
</evidence>
<dbReference type="STRING" id="1666911.HLUCCA11_07270"/>
<dbReference type="InterPro" id="IPR043502">
    <property type="entry name" value="DNA/RNA_pol_sf"/>
</dbReference>
<comment type="similarity">
    <text evidence="1 16">Belongs to the DNA polymerase type-A family.</text>
</comment>
<dbReference type="InterPro" id="IPR002562">
    <property type="entry name" value="3'-5'_exonuclease_dom"/>
</dbReference>
<dbReference type="InterPro" id="IPR029060">
    <property type="entry name" value="PIN-like_dom_sf"/>
</dbReference>
<dbReference type="FunFam" id="1.10.150.20:FF:000002">
    <property type="entry name" value="DNA polymerase I"/>
    <property type="match status" value="1"/>
</dbReference>
<dbReference type="CDD" id="cd06139">
    <property type="entry name" value="DNA_polA_I_Ecoli_like_exo"/>
    <property type="match status" value="1"/>
</dbReference>
<dbReference type="SMART" id="SM00474">
    <property type="entry name" value="35EXOc"/>
    <property type="match status" value="1"/>
</dbReference>
<evidence type="ECO:0000256" key="12">
    <source>
        <dbReference type="ARBA" id="ARBA00023125"/>
    </source>
</evidence>
<dbReference type="GO" id="GO:0003887">
    <property type="term" value="F:DNA-directed DNA polymerase activity"/>
    <property type="evidence" value="ECO:0007669"/>
    <property type="project" value="UniProtKB-UniRule"/>
</dbReference>
<proteinExistence type="inferred from homology"/>
<evidence type="ECO:0000313" key="21">
    <source>
        <dbReference type="Proteomes" id="UP000050465"/>
    </source>
</evidence>
<dbReference type="NCBIfam" id="NF004397">
    <property type="entry name" value="PRK05755.1"/>
    <property type="match status" value="1"/>
</dbReference>
<dbReference type="GO" id="GO:0006261">
    <property type="term" value="P:DNA-templated DNA replication"/>
    <property type="evidence" value="ECO:0007669"/>
    <property type="project" value="UniProtKB-UniRule"/>
</dbReference>
<keyword evidence="10 16" id="KW-0269">Exonuclease</keyword>
<evidence type="ECO:0000256" key="7">
    <source>
        <dbReference type="ARBA" id="ARBA00022722"/>
    </source>
</evidence>
<dbReference type="Gene3D" id="1.20.1060.10">
    <property type="entry name" value="Taq DNA Polymerase, Chain T, domain 4"/>
    <property type="match status" value="1"/>
</dbReference>
<dbReference type="Gene3D" id="3.40.50.1010">
    <property type="entry name" value="5'-nuclease"/>
    <property type="match status" value="1"/>
</dbReference>
<comment type="catalytic activity">
    <reaction evidence="14 16">
        <text>DNA(n) + a 2'-deoxyribonucleoside 5'-triphosphate = DNA(n+1) + diphosphate</text>
        <dbReference type="Rhea" id="RHEA:22508"/>
        <dbReference type="Rhea" id="RHEA-COMP:17339"/>
        <dbReference type="Rhea" id="RHEA-COMP:17340"/>
        <dbReference type="ChEBI" id="CHEBI:33019"/>
        <dbReference type="ChEBI" id="CHEBI:61560"/>
        <dbReference type="ChEBI" id="CHEBI:173112"/>
        <dbReference type="EC" id="2.7.7.7"/>
    </reaction>
</comment>
<dbReference type="Gene3D" id="3.30.70.370">
    <property type="match status" value="1"/>
</dbReference>
<dbReference type="Pfam" id="PF00476">
    <property type="entry name" value="DNA_pol_A"/>
    <property type="match status" value="1"/>
</dbReference>
<dbReference type="SUPFAM" id="SSF47807">
    <property type="entry name" value="5' to 3' exonuclease, C-terminal subdomain"/>
    <property type="match status" value="1"/>
</dbReference>
<dbReference type="Pfam" id="PF02739">
    <property type="entry name" value="5_3_exonuc_N"/>
    <property type="match status" value="1"/>
</dbReference>
<dbReference type="EC" id="2.7.7.7" evidence="2 15"/>
<gene>
    <name evidence="16 20" type="primary">polA</name>
    <name evidence="20" type="ORF">HLUCCA11_07270</name>
</gene>
<dbReference type="SMART" id="SM00482">
    <property type="entry name" value="POLAc"/>
    <property type="match status" value="1"/>
</dbReference>
<evidence type="ECO:0000256" key="16">
    <source>
        <dbReference type="RuleBase" id="RU004460"/>
    </source>
</evidence>
<dbReference type="CDD" id="cd09859">
    <property type="entry name" value="PIN_53EXO"/>
    <property type="match status" value="1"/>
</dbReference>
<dbReference type="InterPro" id="IPR002421">
    <property type="entry name" value="5-3_exonuclease"/>
</dbReference>
<dbReference type="InterPro" id="IPR018320">
    <property type="entry name" value="DNA_polymerase_1"/>
</dbReference>
<dbReference type="InterPro" id="IPR012337">
    <property type="entry name" value="RNaseH-like_sf"/>
</dbReference>
<dbReference type="SMART" id="SM00475">
    <property type="entry name" value="53EXOc"/>
    <property type="match status" value="1"/>
</dbReference>
<dbReference type="GO" id="GO:0006302">
    <property type="term" value="P:double-strand break repair"/>
    <property type="evidence" value="ECO:0007669"/>
    <property type="project" value="TreeGrafter"/>
</dbReference>
<dbReference type="Gene3D" id="3.30.420.10">
    <property type="entry name" value="Ribonuclease H-like superfamily/Ribonuclease H"/>
    <property type="match status" value="1"/>
</dbReference>
<dbReference type="Pfam" id="PF01612">
    <property type="entry name" value="DNA_pol_A_exo1"/>
    <property type="match status" value="1"/>
</dbReference>
<evidence type="ECO:0000256" key="11">
    <source>
        <dbReference type="ARBA" id="ARBA00022932"/>
    </source>
</evidence>
<dbReference type="GO" id="GO:0008409">
    <property type="term" value="F:5'-3' exonuclease activity"/>
    <property type="evidence" value="ECO:0007669"/>
    <property type="project" value="UniProtKB-UniRule"/>
</dbReference>
<sequence>MLVDGHSLAFRSYYAFARSRDGGLRTSTGVPTSVCFGFLKSLMDTLEAEKPDCAAITFDLAAPTFRHEETDTYKAGRAETPEEFTEDVENLKVLLGKLKLPIFCEPGYEADDMIGTLATRAKDKGFQVKILSGDQDLFQLIDPEENIKIMYLSNSFARSSNGSAKEFGVAEVYEKLEILPAQVIDYKALCGDASDNIPGVRGIGKKTAVKLLDTYGDLDTIYASIDEIKGAVKKKLEAGYESAKKSKYLATIITDVPVETDLETCKLEGFDANEVIPILKKLELQHFVNRLNKLQASLGGQSDYQPPVRKVVDPPLNDFADEDLSFFTAEETDAVDQMGLGGVDIQPQIVTTEAALLDLVKTLEAQTDAAAPVAWDTETTSIDPLEADLVGIGCCWGEGSAELAYIPVGHSAGKQLSAQAVLDALRPVLESAEYPKVFQNAKYDRLVLRRAGVMLAGVVFDPMLASYVLNPENSHNLSDLSLRYLELATLSYEALVPKGKTIGEIAIAKVAQYCGSDVHTTYRLVPILKAELAQVPELDALFNEIELPVEPVLANMEATGIRIDKDYLQTFSKELETTLAGIEKSAYAAAGSEFNLGSPKQLSTLFFDTLGLDKRKSRKNKTGYSTDAATLEKLQGDHPVVDAVVEHRTLSKLKSTYVDALPTLIRPNTQRVHTDFNQAVTSTGRLSSSNPNLQNIPIRTAFSRQIRQAFLPQAGWHLVAADYSQIELRILAHLSQEPILVEAYRNNDDVHRLTATLLFDKAKDEVTSDERRMAKIINFGVIYGMGAVRFARETGVHRLEAKTFIDRFNERYPKVFEYLQQMQKEAIAQGYVKTIAGRRRYFNFTTRSLQALKGAPLEEIKLDQLQTNGYDAGSLRAAANAPIQGSSADIIKIAMIRMHELLKNYDAKMLLQVHDELIFEVPPAEWDELKPKIENTMESAVALVVPLKVEATAGKNWMEAK</sequence>
<feature type="domain" description="5'-3' exonuclease" evidence="18">
    <location>
        <begin position="1"/>
        <end position="268"/>
    </location>
</feature>
<dbReference type="PATRIC" id="fig|1666911.3.peg.5056"/>
<dbReference type="GO" id="GO:0003677">
    <property type="term" value="F:DNA binding"/>
    <property type="evidence" value="ECO:0007669"/>
    <property type="project" value="UniProtKB-UniRule"/>
</dbReference>
<keyword evidence="9 16" id="KW-0378">Hydrolase</keyword>
<dbReference type="NCBIfam" id="TIGR00593">
    <property type="entry name" value="pola"/>
    <property type="match status" value="1"/>
</dbReference>
<dbReference type="InterPro" id="IPR008918">
    <property type="entry name" value="HhH2"/>
</dbReference>
<dbReference type="InterPro" id="IPR020045">
    <property type="entry name" value="DNA_polI_H3TH"/>
</dbReference>
<dbReference type="PANTHER" id="PTHR10133:SF27">
    <property type="entry name" value="DNA POLYMERASE NU"/>
    <property type="match status" value="1"/>
</dbReference>
<dbReference type="PANTHER" id="PTHR10133">
    <property type="entry name" value="DNA POLYMERASE I"/>
    <property type="match status" value="1"/>
</dbReference>
<comment type="caution">
    <text evidence="20">The sequence shown here is derived from an EMBL/GenBank/DDBJ whole genome shotgun (WGS) entry which is preliminary data.</text>
</comment>
<dbReference type="Pfam" id="PF01367">
    <property type="entry name" value="5_3_exonuc"/>
    <property type="match status" value="1"/>
</dbReference>
<dbReference type="CDD" id="cd08637">
    <property type="entry name" value="DNA_pol_A_pol_I_C"/>
    <property type="match status" value="1"/>
</dbReference>
<dbReference type="PRINTS" id="PR00868">
    <property type="entry name" value="DNAPOLI"/>
</dbReference>
<keyword evidence="6 16" id="KW-0235">DNA replication</keyword>
<dbReference type="SUPFAM" id="SSF53098">
    <property type="entry name" value="Ribonuclease H-like"/>
    <property type="match status" value="1"/>
</dbReference>
<dbReference type="EMBL" id="LJZR01000007">
    <property type="protein sequence ID" value="KPQ36328.1"/>
    <property type="molecule type" value="Genomic_DNA"/>
</dbReference>
<comment type="function">
    <text evidence="16">In addition to polymerase activity, this DNA polymerase exhibits 3'-5' and 5'-3' exonuclease activity.</text>
</comment>
<evidence type="ECO:0000256" key="6">
    <source>
        <dbReference type="ARBA" id="ARBA00022705"/>
    </source>
</evidence>
<evidence type="ECO:0000259" key="17">
    <source>
        <dbReference type="SMART" id="SM00474"/>
    </source>
</evidence>
<keyword evidence="4 16" id="KW-0808">Transferase</keyword>
<evidence type="ECO:0000256" key="9">
    <source>
        <dbReference type="ARBA" id="ARBA00022801"/>
    </source>
</evidence>
<evidence type="ECO:0000256" key="3">
    <source>
        <dbReference type="ARBA" id="ARBA00020311"/>
    </source>
</evidence>
<dbReference type="InterPro" id="IPR036279">
    <property type="entry name" value="5-3_exonuclease_C_sf"/>
</dbReference>
<dbReference type="SUPFAM" id="SSF56672">
    <property type="entry name" value="DNA/RNA polymerases"/>
    <property type="match status" value="1"/>
</dbReference>
<accession>A0A0P8BQR7</accession>
<keyword evidence="7" id="KW-0540">Nuclease</keyword>
<dbReference type="Proteomes" id="UP000050465">
    <property type="component" value="Unassembled WGS sequence"/>
</dbReference>
<dbReference type="InterPro" id="IPR001098">
    <property type="entry name" value="DNA-dir_DNA_pol_A_palm_dom"/>
</dbReference>